<evidence type="ECO:0000256" key="11">
    <source>
        <dbReference type="ARBA" id="ARBA00022737"/>
    </source>
</evidence>
<evidence type="ECO:0000256" key="17">
    <source>
        <dbReference type="ARBA" id="ARBA00042170"/>
    </source>
</evidence>
<evidence type="ECO:0000313" key="23">
    <source>
        <dbReference type="Proteomes" id="UP000007635"/>
    </source>
</evidence>
<dbReference type="CDD" id="cd00160">
    <property type="entry name" value="RhoGEF"/>
    <property type="match status" value="1"/>
</dbReference>
<dbReference type="InterPro" id="IPR041788">
    <property type="entry name" value="FARP1/FARP2/FRMD7_FERM_C"/>
</dbReference>
<evidence type="ECO:0000256" key="7">
    <source>
        <dbReference type="ARBA" id="ARBA00022475"/>
    </source>
</evidence>
<comment type="subcellular location">
    <subcellularLocation>
        <location evidence="2">Cell membrane</location>
        <topology evidence="2">Peripheral membrane protein</topology>
        <orientation evidence="2">Cytoplasmic side</orientation>
    </subcellularLocation>
    <subcellularLocation>
        <location evidence="1">Cell projection</location>
        <location evidence="1">Dendrite</location>
    </subcellularLocation>
    <subcellularLocation>
        <location evidence="5">Cell projection</location>
        <location evidence="5">Dendritic spine</location>
    </subcellularLocation>
    <subcellularLocation>
        <location evidence="3">Cell projection</location>
        <location evidence="3">Filopodium</location>
    </subcellularLocation>
    <subcellularLocation>
        <location evidence="4">Cytoplasm</location>
        <location evidence="4">Cytosol</location>
    </subcellularLocation>
    <subcellularLocation>
        <location evidence="15">Synapse</location>
        <location evidence="15">Synaptosome</location>
    </subcellularLocation>
</comment>
<keyword evidence="13" id="KW-0472">Membrane</keyword>
<dbReference type="InterPro" id="IPR035899">
    <property type="entry name" value="DBL_dom_sf"/>
</dbReference>
<evidence type="ECO:0000256" key="2">
    <source>
        <dbReference type="ARBA" id="ARBA00004413"/>
    </source>
</evidence>
<feature type="region of interest" description="Disordered" evidence="18">
    <location>
        <begin position="448"/>
        <end position="507"/>
    </location>
</feature>
<dbReference type="CDD" id="cd14473">
    <property type="entry name" value="FERM_B-lobe"/>
    <property type="match status" value="1"/>
</dbReference>
<dbReference type="FunFam" id="1.20.80.10:FF:000005">
    <property type="entry name" value="FERM, RhoGEF and pleckstrin domain-containing protein 1"/>
    <property type="match status" value="1"/>
</dbReference>
<accession>A0AAQ4NY06</accession>
<evidence type="ECO:0000313" key="22">
    <source>
        <dbReference type="Ensembl" id="ENSGACP00000031342.1"/>
    </source>
</evidence>
<feature type="domain" description="PH" evidence="19">
    <location>
        <begin position="735"/>
        <end position="832"/>
    </location>
</feature>
<dbReference type="Pfam" id="PF00169">
    <property type="entry name" value="PH"/>
    <property type="match status" value="2"/>
</dbReference>
<evidence type="ECO:0000256" key="13">
    <source>
        <dbReference type="ARBA" id="ARBA00023136"/>
    </source>
</evidence>
<dbReference type="GO" id="GO:0005886">
    <property type="term" value="C:plasma membrane"/>
    <property type="evidence" value="ECO:0007669"/>
    <property type="project" value="UniProtKB-SubCell"/>
</dbReference>
<evidence type="ECO:0000256" key="15">
    <source>
        <dbReference type="ARBA" id="ARBA00034102"/>
    </source>
</evidence>
<proteinExistence type="predicted"/>
<keyword evidence="23" id="KW-1185">Reference proteome</keyword>
<evidence type="ECO:0000259" key="21">
    <source>
        <dbReference type="PROSITE" id="PS50057"/>
    </source>
</evidence>
<keyword evidence="6" id="KW-0217">Developmental protein</keyword>
<dbReference type="SUPFAM" id="SSF54236">
    <property type="entry name" value="Ubiquitin-like"/>
    <property type="match status" value="1"/>
</dbReference>
<dbReference type="PROSITE" id="PS50003">
    <property type="entry name" value="PH_DOMAIN"/>
    <property type="match status" value="2"/>
</dbReference>
<dbReference type="Pfam" id="PF08736">
    <property type="entry name" value="FA"/>
    <property type="match status" value="1"/>
</dbReference>
<dbReference type="FunFam" id="2.30.29.30:FF:000002">
    <property type="entry name" value="Band 4.1-like protein 5 isoform 1"/>
    <property type="match status" value="1"/>
</dbReference>
<protein>
    <recommendedName>
        <fullName evidence="16">FERM, ARHGEF and pleckstrin domain-containing protein 1</fullName>
    </recommendedName>
    <alternativeName>
        <fullName evidence="17">FERM, RhoGEF and pleckstrin domain-containing protein 1</fullName>
    </alternativeName>
</protein>
<keyword evidence="11" id="KW-0677">Repeat</keyword>
<dbReference type="InterPro" id="IPR018979">
    <property type="entry name" value="FERM_N"/>
</dbReference>
<dbReference type="InterPro" id="IPR018980">
    <property type="entry name" value="FERM_PH-like_C"/>
</dbReference>
<dbReference type="PANTHER" id="PTHR45858">
    <property type="entry name" value="FERM DOMAIN CONTAINING PROTEIN"/>
    <property type="match status" value="1"/>
</dbReference>
<dbReference type="Pfam" id="PF00373">
    <property type="entry name" value="FERM_M"/>
    <property type="match status" value="1"/>
</dbReference>
<keyword evidence="14" id="KW-0966">Cell projection</keyword>
<dbReference type="FunFam" id="3.10.20.90:FF:000040">
    <property type="entry name" value="FERM, RhoGEF and pleckstrin domain-containing protein"/>
    <property type="match status" value="1"/>
</dbReference>
<dbReference type="InterPro" id="IPR029071">
    <property type="entry name" value="Ubiquitin-like_domsf"/>
</dbReference>
<evidence type="ECO:0000256" key="12">
    <source>
        <dbReference type="ARBA" id="ARBA00023018"/>
    </source>
</evidence>
<evidence type="ECO:0000256" key="18">
    <source>
        <dbReference type="SAM" id="MobiDB-lite"/>
    </source>
</evidence>
<evidence type="ECO:0000256" key="10">
    <source>
        <dbReference type="ARBA" id="ARBA00022658"/>
    </source>
</evidence>
<dbReference type="InterPro" id="IPR051835">
    <property type="entry name" value="RAC1-GEF"/>
</dbReference>
<evidence type="ECO:0000256" key="9">
    <source>
        <dbReference type="ARBA" id="ARBA00022599"/>
    </source>
</evidence>
<dbReference type="GO" id="GO:0005829">
    <property type="term" value="C:cytosol"/>
    <property type="evidence" value="ECO:0007669"/>
    <property type="project" value="UniProtKB-SubCell"/>
</dbReference>
<keyword evidence="8" id="KW-0963">Cytoplasm</keyword>
<evidence type="ECO:0000256" key="4">
    <source>
        <dbReference type="ARBA" id="ARBA00004514"/>
    </source>
</evidence>
<reference evidence="22" key="3">
    <citation type="submission" date="2025-09" db="UniProtKB">
        <authorList>
            <consortium name="Ensembl"/>
        </authorList>
    </citation>
    <scope>IDENTIFICATION</scope>
</reference>
<dbReference type="Proteomes" id="UP000007635">
    <property type="component" value="Chromosome XVI"/>
</dbReference>
<dbReference type="InterPro" id="IPR001849">
    <property type="entry name" value="PH_domain"/>
</dbReference>
<dbReference type="Pfam" id="PF00621">
    <property type="entry name" value="RhoGEF"/>
    <property type="match status" value="1"/>
</dbReference>
<dbReference type="GO" id="GO:0030175">
    <property type="term" value="C:filopodium"/>
    <property type="evidence" value="ECO:0007669"/>
    <property type="project" value="UniProtKB-SubCell"/>
</dbReference>
<dbReference type="PROSITE" id="PS50057">
    <property type="entry name" value="FERM_3"/>
    <property type="match status" value="1"/>
</dbReference>
<sequence length="1020" mass="115994">MAEPEPMALGAGQRLGAPETLGISTLDPGHRPPAMPSGRHVTIRVRMLDDTEELFDVSQKASGKVLLDMVCSHMNLVEGDYFGLEFQNRQKMMVRPKQTILTFAVKFFPPDHAQLLEELTRYLFALQIKQDVSCGRLTCNDTSAALMVSHIIQSEIGDFEESQCRSHLLNNNYIPDQIPLIDKIMEFHSKIIGQSPAESDYQLLEVARRLEMYGIRLHPAKDREGTRLSLAVGHTGVLVLQGHSKINAFNWSKVRKLSFKRKRFLIKLRPDPNSSPQGTLEFLMGSRDCCKVFWKICVEYHAFFRLFEEPKPKPKPVLFTRGSSFRFSGRTQKQVIDYVRESEFKKIPFERKHSRVQHNVRLSPLPSFQAAAKGSCSSAPFTDRGAVCSEYNQTMRLNHREKPALRCGSGSRSTNGPVQEPLLGKVLHRESPSSSKQLLHMSLELDESLKQSPHPSASSGHSLGMVNGQRSLEPCGHSPDGRPPSPLTSPLLNHAGSVRTDEEDEVRRKRFPTDRAYFIAKELLTTERTYLKDLEVVTVSFQSAVGQDEATPDSLMKNILCTFEPLHKFHKGFLREVEQRLSLWEGRSNAHIKGDYQRIGDVMLKNLQGLKPLTANLHKQSEVLLELEKACRASRRLEGLCRDFELQKVCYVPLNVFILRPLHRLSHYKQLLERLCKHYPATHVDFRDCRAALADVSEVVEQLQGSLIKMENFQKLLELKKDFIGVDNLVVPGREFIRLGCLSKLSGKGLQQRIFFLFNDVILYTSRGMMATNQFKVHGQLPLHGMTIRESEDEWGVPHAFTLVGKQQSVVVAASSLIEMEKWMDDIQVAIEMANTSNGPSSDLLTSSLIDNKRPDVSSADAECEDDVTASRTSLERPAPHRGNTMVHVCWHRNTSVSMVDFSLAVENQLSGNLLRKFKNSNGWQKLWVVFTNFSLFFYKSHQDEYPLASLPLLGYSVTIPSETENIHKEYVFKLHFKSHVYYFRSESEYTFERWMEVIRSVTVPLGSARILNSRESRPR</sequence>
<dbReference type="Gene3D" id="3.10.20.90">
    <property type="entry name" value="Phosphatidylinositol 3-kinase Catalytic Subunit, Chain A, domain 1"/>
    <property type="match status" value="1"/>
</dbReference>
<dbReference type="InterPro" id="IPR014847">
    <property type="entry name" value="FA"/>
</dbReference>
<dbReference type="InterPro" id="IPR000219">
    <property type="entry name" value="DH_dom"/>
</dbReference>
<dbReference type="InterPro" id="IPR035963">
    <property type="entry name" value="FERM_2"/>
</dbReference>
<dbReference type="CDD" id="cd13193">
    <property type="entry name" value="FERM_C_FARP1-like"/>
    <property type="match status" value="1"/>
</dbReference>
<keyword evidence="10" id="KW-0344">Guanine-nucleotide releasing factor</keyword>
<dbReference type="SUPFAM" id="SSF50729">
    <property type="entry name" value="PH domain-like"/>
    <property type="match status" value="3"/>
</dbReference>
<dbReference type="InterPro" id="IPR000299">
    <property type="entry name" value="FERM_domain"/>
</dbReference>
<dbReference type="GO" id="GO:0005085">
    <property type="term" value="F:guanyl-nucleotide exchange factor activity"/>
    <property type="evidence" value="ECO:0007669"/>
    <property type="project" value="UniProtKB-KW"/>
</dbReference>
<feature type="domain" description="FERM" evidence="21">
    <location>
        <begin position="41"/>
        <end position="308"/>
    </location>
</feature>
<reference evidence="22 23" key="1">
    <citation type="journal article" date="2021" name="G3 (Bethesda)">
        <title>Improved contiguity of the threespine stickleback genome using long-read sequencing.</title>
        <authorList>
            <person name="Nath S."/>
            <person name="Shaw D.E."/>
            <person name="White M.A."/>
        </authorList>
    </citation>
    <scope>NUCLEOTIDE SEQUENCE [LARGE SCALE GENOMIC DNA]</scope>
    <source>
        <strain evidence="22 23">Lake Benthic</strain>
    </source>
</reference>
<evidence type="ECO:0000256" key="5">
    <source>
        <dbReference type="ARBA" id="ARBA00004552"/>
    </source>
</evidence>
<keyword evidence="7" id="KW-1003">Cell membrane</keyword>
<dbReference type="SMART" id="SM00295">
    <property type="entry name" value="B41"/>
    <property type="match status" value="1"/>
</dbReference>
<dbReference type="Pfam" id="PF09380">
    <property type="entry name" value="FERM_C"/>
    <property type="match status" value="1"/>
</dbReference>
<dbReference type="Gene3D" id="1.20.900.10">
    <property type="entry name" value="Dbl homology (DH) domain"/>
    <property type="match status" value="1"/>
</dbReference>
<dbReference type="InterPro" id="IPR014352">
    <property type="entry name" value="FERM/acyl-CoA-bd_prot_sf"/>
</dbReference>
<dbReference type="FunFam" id="2.30.29.30:FF:000046">
    <property type="entry name" value="FERM, RhoGEF and pleckstrin domain-containing protein 1"/>
    <property type="match status" value="1"/>
</dbReference>
<dbReference type="PANTHER" id="PTHR45858:SF2">
    <property type="entry name" value="FERM, ARHGEF AND PLECKSTRIN DOMAIN-CONTAINING PROTEIN 1"/>
    <property type="match status" value="1"/>
</dbReference>
<evidence type="ECO:0000256" key="14">
    <source>
        <dbReference type="ARBA" id="ARBA00023273"/>
    </source>
</evidence>
<dbReference type="PROSITE" id="PS50010">
    <property type="entry name" value="DH_2"/>
    <property type="match status" value="1"/>
</dbReference>
<dbReference type="AlphaFoldDB" id="A0AAQ4NY06"/>
<dbReference type="CDD" id="cd01220">
    <property type="entry name" value="PH1_FARP1-like"/>
    <property type="match status" value="1"/>
</dbReference>
<dbReference type="GeneTree" id="ENSGT00940000155318"/>
<evidence type="ECO:0000256" key="8">
    <source>
        <dbReference type="ARBA" id="ARBA00022490"/>
    </source>
</evidence>
<keyword evidence="12" id="KW-0770">Synapse</keyword>
<evidence type="ECO:0000256" key="3">
    <source>
        <dbReference type="ARBA" id="ARBA00004486"/>
    </source>
</evidence>
<evidence type="ECO:0000256" key="16">
    <source>
        <dbReference type="ARBA" id="ARBA00040395"/>
    </source>
</evidence>
<feature type="domain" description="PH" evidence="19">
    <location>
        <begin position="907"/>
        <end position="1004"/>
    </location>
</feature>
<organism evidence="22 23">
    <name type="scientific">Gasterosteus aculeatus aculeatus</name>
    <name type="common">three-spined stickleback</name>
    <dbReference type="NCBI Taxonomy" id="481459"/>
    <lineage>
        <taxon>Eukaryota</taxon>
        <taxon>Metazoa</taxon>
        <taxon>Chordata</taxon>
        <taxon>Craniata</taxon>
        <taxon>Vertebrata</taxon>
        <taxon>Euteleostomi</taxon>
        <taxon>Actinopterygii</taxon>
        <taxon>Neopterygii</taxon>
        <taxon>Teleostei</taxon>
        <taxon>Neoteleostei</taxon>
        <taxon>Acanthomorphata</taxon>
        <taxon>Eupercaria</taxon>
        <taxon>Perciformes</taxon>
        <taxon>Cottioidei</taxon>
        <taxon>Gasterosteales</taxon>
        <taxon>Gasterosteidae</taxon>
        <taxon>Gasterosteus</taxon>
    </lineage>
</organism>
<dbReference type="Gene3D" id="1.20.80.10">
    <property type="match status" value="1"/>
</dbReference>
<dbReference type="Ensembl" id="ENSGACT00000043719.1">
    <property type="protein sequence ID" value="ENSGACP00000031342.1"/>
    <property type="gene ID" value="ENSGACG00000004228.2"/>
</dbReference>
<feature type="compositionally biased region" description="Polar residues" evidence="18">
    <location>
        <begin position="450"/>
        <end position="461"/>
    </location>
</feature>
<evidence type="ECO:0000256" key="1">
    <source>
        <dbReference type="ARBA" id="ARBA00004279"/>
    </source>
</evidence>
<dbReference type="SMART" id="SM00325">
    <property type="entry name" value="RhoGEF"/>
    <property type="match status" value="1"/>
</dbReference>
<evidence type="ECO:0000259" key="19">
    <source>
        <dbReference type="PROSITE" id="PS50003"/>
    </source>
</evidence>
<evidence type="ECO:0000256" key="6">
    <source>
        <dbReference type="ARBA" id="ARBA00022473"/>
    </source>
</evidence>
<dbReference type="Pfam" id="PF09379">
    <property type="entry name" value="FERM_N"/>
    <property type="match status" value="1"/>
</dbReference>
<dbReference type="GO" id="GO:0043197">
    <property type="term" value="C:dendritic spine"/>
    <property type="evidence" value="ECO:0007669"/>
    <property type="project" value="UniProtKB-SubCell"/>
</dbReference>
<evidence type="ECO:0000259" key="20">
    <source>
        <dbReference type="PROSITE" id="PS50010"/>
    </source>
</evidence>
<dbReference type="InterPro" id="IPR019748">
    <property type="entry name" value="FERM_central"/>
</dbReference>
<dbReference type="CDD" id="cd13235">
    <property type="entry name" value="PH2_FARP1-like"/>
    <property type="match status" value="1"/>
</dbReference>
<dbReference type="InterPro" id="IPR019749">
    <property type="entry name" value="Band_41_domain"/>
</dbReference>
<feature type="domain" description="DH" evidence="20">
    <location>
        <begin position="515"/>
        <end position="706"/>
    </location>
</feature>
<dbReference type="FunFam" id="1.20.900.10:FF:000021">
    <property type="entry name" value="FERM, RhoGEF and pleckstrin domain-containing protein 1"/>
    <property type="match status" value="1"/>
</dbReference>
<name>A0AAQ4NY06_GASAC</name>
<dbReference type="SUPFAM" id="SSF47031">
    <property type="entry name" value="Second domain of FERM"/>
    <property type="match status" value="1"/>
</dbReference>
<dbReference type="Gene3D" id="2.30.29.30">
    <property type="entry name" value="Pleckstrin-homology domain (PH domain)/Phosphotyrosine-binding domain (PTB)"/>
    <property type="match status" value="3"/>
</dbReference>
<dbReference type="SMART" id="SM01195">
    <property type="entry name" value="FA"/>
    <property type="match status" value="1"/>
</dbReference>
<dbReference type="SMART" id="SM00233">
    <property type="entry name" value="PH"/>
    <property type="match status" value="2"/>
</dbReference>
<dbReference type="InterPro" id="IPR011993">
    <property type="entry name" value="PH-like_dom_sf"/>
</dbReference>
<dbReference type="SUPFAM" id="SSF48065">
    <property type="entry name" value="DBL homology domain (DH-domain)"/>
    <property type="match status" value="1"/>
</dbReference>
<dbReference type="SMART" id="SM01196">
    <property type="entry name" value="FERM_C"/>
    <property type="match status" value="1"/>
</dbReference>
<reference evidence="22" key="2">
    <citation type="submission" date="2025-08" db="UniProtKB">
        <authorList>
            <consortium name="Ensembl"/>
        </authorList>
    </citation>
    <scope>IDENTIFICATION</scope>
</reference>
<keyword evidence="9" id="KW-0771">Synaptosome</keyword>